<dbReference type="Proteomes" id="UP000234951">
    <property type="component" value="Unassembled WGS sequence"/>
</dbReference>
<evidence type="ECO:0000313" key="2">
    <source>
        <dbReference type="EMBL" id="PLS00296.1"/>
    </source>
</evidence>
<protein>
    <submittedName>
        <fullName evidence="1">Uncharacterized protein</fullName>
    </submittedName>
</protein>
<dbReference type="EMBL" id="PGVD01000012">
    <property type="protein sequence ID" value="PLS00296.1"/>
    <property type="molecule type" value="Genomic_DNA"/>
</dbReference>
<dbReference type="AlphaFoldDB" id="A0A2N5GSA0"/>
<reference evidence="1 3" key="1">
    <citation type="submission" date="2017-11" db="EMBL/GenBank/DDBJ databases">
        <title>Comparitive Functional Genomics of Dry Heat Resistant strains isolated from the Viking Spacecraft.</title>
        <authorList>
            <person name="Seuylemezian A."/>
            <person name="Cooper K."/>
            <person name="Vaishampayan P."/>
        </authorList>
    </citation>
    <scope>NUCLEOTIDE SEQUENCE [LARGE SCALE GENOMIC DNA]</scope>
    <source>
        <strain evidence="1 3">M4.6</strain>
    </source>
</reference>
<evidence type="ECO:0000313" key="1">
    <source>
        <dbReference type="EMBL" id="PLR86525.1"/>
    </source>
</evidence>
<organism evidence="1 3">
    <name type="scientific">Bacillus canaveralius</name>
    <dbReference type="NCBI Taxonomy" id="1403243"/>
    <lineage>
        <taxon>Bacteria</taxon>
        <taxon>Bacillati</taxon>
        <taxon>Bacillota</taxon>
        <taxon>Bacilli</taxon>
        <taxon>Bacillales</taxon>
        <taxon>Bacillaceae</taxon>
        <taxon>Bacillus</taxon>
    </lineage>
</organism>
<evidence type="ECO:0000313" key="3">
    <source>
        <dbReference type="Proteomes" id="UP000234951"/>
    </source>
</evidence>
<evidence type="ECO:0000313" key="4">
    <source>
        <dbReference type="Proteomes" id="UP000235114"/>
    </source>
</evidence>
<sequence length="59" mass="6915">MKSRGIEAKEMKIGKKSFMNRGGIIDHNSRSYKRSLKFFQWNAELRGRISDFYEATADL</sequence>
<accession>A0A2N5GSA0</accession>
<comment type="caution">
    <text evidence="1">The sequence shown here is derived from an EMBL/GenBank/DDBJ whole genome shotgun (WGS) entry which is preliminary data.</text>
</comment>
<gene>
    <name evidence="1" type="ORF">CU635_00985</name>
    <name evidence="2" type="ORF">CVD25_03390</name>
</gene>
<keyword evidence="4" id="KW-1185">Reference proteome</keyword>
<dbReference type="EMBL" id="PGVA01000002">
    <property type="protein sequence ID" value="PLR86525.1"/>
    <property type="molecule type" value="Genomic_DNA"/>
</dbReference>
<name>A0A2N5GSA0_9BACI</name>
<proteinExistence type="predicted"/>
<reference evidence="2 4" key="2">
    <citation type="submission" date="2017-12" db="EMBL/GenBank/DDBJ databases">
        <title>Comparative Functional Genomics of Dry Heat Resistant strains isolated from the Viking Spacecraft.</title>
        <authorList>
            <person name="Seuylemezian A."/>
            <person name="Cooper K."/>
            <person name="Vaishampayan P."/>
        </authorList>
    </citation>
    <scope>NUCLEOTIDE SEQUENCE [LARGE SCALE GENOMIC DNA]</scope>
    <source>
        <strain evidence="2 4">ATCC 29669</strain>
    </source>
</reference>
<dbReference type="Proteomes" id="UP000235114">
    <property type="component" value="Unassembled WGS sequence"/>
</dbReference>